<keyword evidence="2" id="KW-1185">Reference proteome</keyword>
<comment type="caution">
    <text evidence="1">The sequence shown here is derived from an EMBL/GenBank/DDBJ whole genome shotgun (WGS) entry which is preliminary data.</text>
</comment>
<gene>
    <name evidence="1" type="ORF">EVAR_9987_1</name>
</gene>
<dbReference type="OrthoDB" id="7415208at2759"/>
<dbReference type="AlphaFoldDB" id="A0A4C1TR68"/>
<name>A0A4C1TR68_EUMVA</name>
<accession>A0A4C1TR68</accession>
<proteinExistence type="predicted"/>
<organism evidence="1 2">
    <name type="scientific">Eumeta variegata</name>
    <name type="common">Bagworm moth</name>
    <name type="synonym">Eumeta japonica</name>
    <dbReference type="NCBI Taxonomy" id="151549"/>
    <lineage>
        <taxon>Eukaryota</taxon>
        <taxon>Metazoa</taxon>
        <taxon>Ecdysozoa</taxon>
        <taxon>Arthropoda</taxon>
        <taxon>Hexapoda</taxon>
        <taxon>Insecta</taxon>
        <taxon>Pterygota</taxon>
        <taxon>Neoptera</taxon>
        <taxon>Endopterygota</taxon>
        <taxon>Lepidoptera</taxon>
        <taxon>Glossata</taxon>
        <taxon>Ditrysia</taxon>
        <taxon>Tineoidea</taxon>
        <taxon>Psychidae</taxon>
        <taxon>Oiketicinae</taxon>
        <taxon>Eumeta</taxon>
    </lineage>
</organism>
<dbReference type="EMBL" id="BGZK01000079">
    <property type="protein sequence ID" value="GBP16406.1"/>
    <property type="molecule type" value="Genomic_DNA"/>
</dbReference>
<protein>
    <submittedName>
        <fullName evidence="1">Uncharacterized protein</fullName>
    </submittedName>
</protein>
<evidence type="ECO:0000313" key="2">
    <source>
        <dbReference type="Proteomes" id="UP000299102"/>
    </source>
</evidence>
<evidence type="ECO:0000313" key="1">
    <source>
        <dbReference type="EMBL" id="GBP16406.1"/>
    </source>
</evidence>
<dbReference type="Proteomes" id="UP000299102">
    <property type="component" value="Unassembled WGS sequence"/>
</dbReference>
<reference evidence="1 2" key="1">
    <citation type="journal article" date="2019" name="Commun. Biol.">
        <title>The bagworm genome reveals a unique fibroin gene that provides high tensile strength.</title>
        <authorList>
            <person name="Kono N."/>
            <person name="Nakamura H."/>
            <person name="Ohtoshi R."/>
            <person name="Tomita M."/>
            <person name="Numata K."/>
            <person name="Arakawa K."/>
        </authorList>
    </citation>
    <scope>NUCLEOTIDE SEQUENCE [LARGE SCALE GENOMIC DNA]</scope>
</reference>
<sequence>MSGAGAGLRAGGVGAPPTVAVIAPPESEMDALLLGRTAVRSFDHANKYLNWKKIWGGARALFGHGSRWDVDLFGIGIRVRSAPALVRPF</sequence>